<dbReference type="InterPro" id="IPR013785">
    <property type="entry name" value="Aldolase_TIM"/>
</dbReference>
<evidence type="ECO:0000256" key="10">
    <source>
        <dbReference type="HAMAP-Rule" id="MF_02227"/>
    </source>
</evidence>
<dbReference type="GO" id="GO:0006098">
    <property type="term" value="P:pentose-phosphate shunt"/>
    <property type="evidence" value="ECO:0007669"/>
    <property type="project" value="UniProtKB-UniRule"/>
</dbReference>
<evidence type="ECO:0000256" key="6">
    <source>
        <dbReference type="ARBA" id="ARBA00009541"/>
    </source>
</evidence>
<feature type="binding site" evidence="10">
    <location>
        <begin position="175"/>
        <end position="177"/>
    </location>
    <ligand>
        <name>substrate</name>
    </ligand>
</feature>
<evidence type="ECO:0000256" key="11">
    <source>
        <dbReference type="PIRNR" id="PIRNR001461"/>
    </source>
</evidence>
<feature type="binding site" evidence="10 14">
    <location>
        <begin position="142"/>
        <end position="145"/>
    </location>
    <ligand>
        <name>substrate</name>
    </ligand>
</feature>
<sequence length="227" mass="23983">MAHDARIAPSILSADMAHLARDLERISGANLIHIDVMDGHFTGNLTFGAGIVAACKRSTDVPLDVHMMVTNPDETIDWYLDAGADIVTVHAEASTHLHRTVMHIKDRGAQAGVVLNPATPVSVLEDILPELDMVLIMSVNPGFGGQSFIEGTYAKLERLKSLCDASGHHPNIEVDGGISSKNIERVAALGADTFVAGSAVFGADDPAAEIELLRSLAQSAMRSGAAR</sequence>
<comment type="cofactor">
    <cofactor evidence="3">
        <name>Co(2+)</name>
        <dbReference type="ChEBI" id="CHEBI:48828"/>
    </cofactor>
</comment>
<evidence type="ECO:0000313" key="15">
    <source>
        <dbReference type="EMBL" id="HJG37406.1"/>
    </source>
</evidence>
<keyword evidence="13" id="KW-0170">Cobalt</keyword>
<comment type="function">
    <text evidence="10">Catalyzes the reversible epimerization of D-ribulose 5-phosphate to D-xylulose 5-phosphate.</text>
</comment>
<comment type="cofactor">
    <cofactor evidence="4">
        <name>Zn(2+)</name>
        <dbReference type="ChEBI" id="CHEBI:29105"/>
    </cofactor>
</comment>
<dbReference type="EMBL" id="DYUZ01000025">
    <property type="protein sequence ID" value="HJG37406.1"/>
    <property type="molecule type" value="Genomic_DNA"/>
</dbReference>
<dbReference type="NCBIfam" id="TIGR01163">
    <property type="entry name" value="rpe"/>
    <property type="match status" value="1"/>
</dbReference>
<comment type="cofactor">
    <cofactor evidence="5">
        <name>Fe(2+)</name>
        <dbReference type="ChEBI" id="CHEBI:29033"/>
    </cofactor>
</comment>
<dbReference type="InterPro" id="IPR000056">
    <property type="entry name" value="Ribul_P_3_epim-like"/>
</dbReference>
<dbReference type="RefSeq" id="WP_273190203.1">
    <property type="nucleotide sequence ID" value="NZ_DYUZ01000025.1"/>
</dbReference>
<dbReference type="NCBIfam" id="NF004076">
    <property type="entry name" value="PRK05581.1-4"/>
    <property type="match status" value="1"/>
</dbReference>
<evidence type="ECO:0000256" key="9">
    <source>
        <dbReference type="ARBA" id="ARBA00023235"/>
    </source>
</evidence>
<evidence type="ECO:0000256" key="2">
    <source>
        <dbReference type="ARBA" id="ARBA00001936"/>
    </source>
</evidence>
<feature type="binding site" evidence="10 13">
    <location>
        <position position="35"/>
    </location>
    <ligand>
        <name>a divalent metal cation</name>
        <dbReference type="ChEBI" id="CHEBI:60240"/>
    </ligand>
</feature>
<keyword evidence="13" id="KW-0862">Zinc</keyword>
<evidence type="ECO:0000256" key="1">
    <source>
        <dbReference type="ARBA" id="ARBA00001782"/>
    </source>
</evidence>
<feature type="binding site" evidence="10 13">
    <location>
        <position position="66"/>
    </location>
    <ligand>
        <name>a divalent metal cation</name>
        <dbReference type="ChEBI" id="CHEBI:60240"/>
    </ligand>
</feature>
<dbReference type="EC" id="5.1.3.1" evidence="7 10"/>
<feature type="active site" description="Proton acceptor" evidence="10 12">
    <location>
        <position position="35"/>
    </location>
</feature>
<feature type="binding site" evidence="10 14">
    <location>
        <position position="66"/>
    </location>
    <ligand>
        <name>substrate</name>
    </ligand>
</feature>
<dbReference type="GO" id="GO:0019323">
    <property type="term" value="P:pentose catabolic process"/>
    <property type="evidence" value="ECO:0007669"/>
    <property type="project" value="UniProtKB-UniRule"/>
</dbReference>
<dbReference type="Pfam" id="PF00834">
    <property type="entry name" value="Ribul_P_3_epim"/>
    <property type="match status" value="1"/>
</dbReference>
<protein>
    <recommendedName>
        <fullName evidence="7 10">Ribulose-phosphate 3-epimerase</fullName>
        <ecNumber evidence="7 10">5.1.3.1</ecNumber>
    </recommendedName>
</protein>
<dbReference type="PIRSF" id="PIRSF001461">
    <property type="entry name" value="RPE"/>
    <property type="match status" value="1"/>
</dbReference>
<name>A0A921IVQ3_9ACTN</name>
<feature type="binding site" evidence="10 14">
    <location>
        <begin position="197"/>
        <end position="198"/>
    </location>
    <ligand>
        <name>substrate</name>
    </ligand>
</feature>
<keyword evidence="13" id="KW-0464">Manganese</keyword>
<dbReference type="Gene3D" id="3.20.20.70">
    <property type="entry name" value="Aldolase class I"/>
    <property type="match status" value="1"/>
</dbReference>
<proteinExistence type="inferred from homology"/>
<evidence type="ECO:0000256" key="12">
    <source>
        <dbReference type="PIRSR" id="PIRSR001461-1"/>
    </source>
</evidence>
<dbReference type="InterPro" id="IPR026019">
    <property type="entry name" value="Ribul_P_3_epim"/>
</dbReference>
<evidence type="ECO:0000256" key="13">
    <source>
        <dbReference type="PIRSR" id="PIRSR001461-2"/>
    </source>
</evidence>
<keyword evidence="8 10" id="KW-0479">Metal-binding</keyword>
<feature type="binding site" evidence="10 14">
    <location>
        <position position="10"/>
    </location>
    <ligand>
        <name>substrate</name>
    </ligand>
</feature>
<dbReference type="PANTHER" id="PTHR11749">
    <property type="entry name" value="RIBULOSE-5-PHOSPHATE-3-EPIMERASE"/>
    <property type="match status" value="1"/>
</dbReference>
<evidence type="ECO:0000256" key="3">
    <source>
        <dbReference type="ARBA" id="ARBA00001941"/>
    </source>
</evidence>
<evidence type="ECO:0000256" key="4">
    <source>
        <dbReference type="ARBA" id="ARBA00001947"/>
    </source>
</evidence>
<comment type="pathway">
    <text evidence="10">Carbohydrate degradation.</text>
</comment>
<dbReference type="HAMAP" id="MF_02227">
    <property type="entry name" value="RPE"/>
    <property type="match status" value="1"/>
</dbReference>
<reference evidence="15" key="2">
    <citation type="submission" date="2021-09" db="EMBL/GenBank/DDBJ databases">
        <authorList>
            <person name="Gilroy R."/>
        </authorList>
    </citation>
    <scope>NUCLEOTIDE SEQUENCE</scope>
    <source>
        <strain evidence="15">ChiHjej13B12-9602</strain>
    </source>
</reference>
<reference evidence="15" key="1">
    <citation type="journal article" date="2021" name="PeerJ">
        <title>Extensive microbial diversity within the chicken gut microbiome revealed by metagenomics and culture.</title>
        <authorList>
            <person name="Gilroy R."/>
            <person name="Ravi A."/>
            <person name="Getino M."/>
            <person name="Pursley I."/>
            <person name="Horton D.L."/>
            <person name="Alikhan N.F."/>
            <person name="Baker D."/>
            <person name="Gharbi K."/>
            <person name="Hall N."/>
            <person name="Watson M."/>
            <person name="Adriaenssens E.M."/>
            <person name="Foster-Nyarko E."/>
            <person name="Jarju S."/>
            <person name="Secka A."/>
            <person name="Antonio M."/>
            <person name="Oren A."/>
            <person name="Chaudhuri R.R."/>
            <person name="La Ragione R."/>
            <person name="Hildebrand F."/>
            <person name="Pallen M.J."/>
        </authorList>
    </citation>
    <scope>NUCLEOTIDE SEQUENCE</scope>
    <source>
        <strain evidence="15">ChiHjej13B12-9602</strain>
    </source>
</reference>
<evidence type="ECO:0000256" key="14">
    <source>
        <dbReference type="PIRSR" id="PIRSR001461-3"/>
    </source>
</evidence>
<dbReference type="GO" id="GO:0004750">
    <property type="term" value="F:D-ribulose-phosphate 3-epimerase activity"/>
    <property type="evidence" value="ECO:0007669"/>
    <property type="project" value="UniProtKB-UniRule"/>
</dbReference>
<gene>
    <name evidence="10 15" type="primary">rpe</name>
    <name evidence="15" type="ORF">K8V70_06035</name>
</gene>
<evidence type="ECO:0000313" key="16">
    <source>
        <dbReference type="Proteomes" id="UP000753256"/>
    </source>
</evidence>
<dbReference type="GO" id="GO:0005737">
    <property type="term" value="C:cytoplasm"/>
    <property type="evidence" value="ECO:0007669"/>
    <property type="project" value="UniProtKB-ARBA"/>
</dbReference>
<dbReference type="InterPro" id="IPR011060">
    <property type="entry name" value="RibuloseP-bd_barrel"/>
</dbReference>
<keyword evidence="9 10" id="KW-0413">Isomerase</keyword>
<comment type="catalytic activity">
    <reaction evidence="1 10 11">
        <text>D-ribulose 5-phosphate = D-xylulose 5-phosphate</text>
        <dbReference type="Rhea" id="RHEA:13677"/>
        <dbReference type="ChEBI" id="CHEBI:57737"/>
        <dbReference type="ChEBI" id="CHEBI:58121"/>
        <dbReference type="EC" id="5.1.3.1"/>
    </reaction>
</comment>
<evidence type="ECO:0000256" key="5">
    <source>
        <dbReference type="ARBA" id="ARBA00001954"/>
    </source>
</evidence>
<comment type="cofactor">
    <cofactor evidence="10 13">
        <name>a divalent metal cation</name>
        <dbReference type="ChEBI" id="CHEBI:60240"/>
    </cofactor>
    <text evidence="10 13">Binds 1 divalent metal cation per subunit.</text>
</comment>
<feature type="active site" description="Proton donor" evidence="10 12">
    <location>
        <position position="175"/>
    </location>
</feature>
<keyword evidence="10 11" id="KW-0119">Carbohydrate metabolism</keyword>
<organism evidence="15 16">
    <name type="scientific">Enorma phocaeensis</name>
    <dbReference type="NCBI Taxonomy" id="1871019"/>
    <lineage>
        <taxon>Bacteria</taxon>
        <taxon>Bacillati</taxon>
        <taxon>Actinomycetota</taxon>
        <taxon>Coriobacteriia</taxon>
        <taxon>Coriobacteriales</taxon>
        <taxon>Coriobacteriaceae</taxon>
        <taxon>Enorma</taxon>
    </lineage>
</organism>
<feature type="binding site" evidence="10 13">
    <location>
        <position position="175"/>
    </location>
    <ligand>
        <name>a divalent metal cation</name>
        <dbReference type="ChEBI" id="CHEBI:60240"/>
    </ligand>
</feature>
<dbReference type="AlphaFoldDB" id="A0A921IVQ3"/>
<comment type="caution">
    <text evidence="15">The sequence shown here is derived from an EMBL/GenBank/DDBJ whole genome shotgun (WGS) entry which is preliminary data.</text>
</comment>
<dbReference type="CDD" id="cd00429">
    <property type="entry name" value="RPE"/>
    <property type="match status" value="1"/>
</dbReference>
<accession>A0A921IVQ3</accession>
<feature type="binding site" evidence="10 13">
    <location>
        <position position="33"/>
    </location>
    <ligand>
        <name>a divalent metal cation</name>
        <dbReference type="ChEBI" id="CHEBI:60240"/>
    </ligand>
</feature>
<dbReference type="SUPFAM" id="SSF51366">
    <property type="entry name" value="Ribulose-phoshate binding barrel"/>
    <property type="match status" value="1"/>
</dbReference>
<evidence type="ECO:0000256" key="8">
    <source>
        <dbReference type="ARBA" id="ARBA00022723"/>
    </source>
</evidence>
<comment type="similarity">
    <text evidence="6 10 11">Belongs to the ribulose-phosphate 3-epimerase family.</text>
</comment>
<evidence type="ECO:0000256" key="7">
    <source>
        <dbReference type="ARBA" id="ARBA00013188"/>
    </source>
</evidence>
<dbReference type="GO" id="GO:0046872">
    <property type="term" value="F:metal ion binding"/>
    <property type="evidence" value="ECO:0007669"/>
    <property type="project" value="UniProtKB-UniRule"/>
</dbReference>
<dbReference type="PROSITE" id="PS01086">
    <property type="entry name" value="RIBUL_P_3_EPIMER_2"/>
    <property type="match status" value="1"/>
</dbReference>
<dbReference type="FunFam" id="3.20.20.70:FF:000004">
    <property type="entry name" value="Ribulose-phosphate 3-epimerase"/>
    <property type="match status" value="1"/>
</dbReference>
<comment type="cofactor">
    <cofactor evidence="2">
        <name>Mn(2+)</name>
        <dbReference type="ChEBI" id="CHEBI:29035"/>
    </cofactor>
</comment>
<dbReference type="Proteomes" id="UP000753256">
    <property type="component" value="Unassembled WGS sequence"/>
</dbReference>
<feature type="binding site" evidence="14">
    <location>
        <position position="177"/>
    </location>
    <ligand>
        <name>substrate</name>
    </ligand>
</feature>